<dbReference type="Gene3D" id="1.10.10.60">
    <property type="entry name" value="Homeodomain-like"/>
    <property type="match status" value="1"/>
</dbReference>
<keyword evidence="1" id="KW-0547">Nucleotide-binding</keyword>
<keyword evidence="2" id="KW-0067">ATP-binding</keyword>
<dbReference type="PROSITE" id="PS00688">
    <property type="entry name" value="SIGMA54_INTERACT_3"/>
    <property type="match status" value="1"/>
</dbReference>
<dbReference type="PANTHER" id="PTHR32071">
    <property type="entry name" value="TRANSCRIPTIONAL REGULATORY PROTEIN"/>
    <property type="match status" value="1"/>
</dbReference>
<dbReference type="Gene3D" id="3.40.50.300">
    <property type="entry name" value="P-loop containing nucleotide triphosphate hydrolases"/>
    <property type="match status" value="1"/>
</dbReference>
<dbReference type="SMART" id="SM00382">
    <property type="entry name" value="AAA"/>
    <property type="match status" value="1"/>
</dbReference>
<evidence type="ECO:0000256" key="3">
    <source>
        <dbReference type="ARBA" id="ARBA00023015"/>
    </source>
</evidence>
<dbReference type="GO" id="GO:0005524">
    <property type="term" value="F:ATP binding"/>
    <property type="evidence" value="ECO:0007669"/>
    <property type="project" value="UniProtKB-KW"/>
</dbReference>
<evidence type="ECO:0000256" key="2">
    <source>
        <dbReference type="ARBA" id="ARBA00022840"/>
    </source>
</evidence>
<dbReference type="AlphaFoldDB" id="A0A6N3GQY4"/>
<dbReference type="GO" id="GO:0006355">
    <property type="term" value="P:regulation of DNA-templated transcription"/>
    <property type="evidence" value="ECO:0007669"/>
    <property type="project" value="InterPro"/>
</dbReference>
<dbReference type="Pfam" id="PF00158">
    <property type="entry name" value="Sigma54_activat"/>
    <property type="match status" value="1"/>
</dbReference>
<dbReference type="Gene3D" id="1.10.8.60">
    <property type="match status" value="1"/>
</dbReference>
<gene>
    <name evidence="6" type="primary">rocR_8</name>
    <name evidence="6" type="ORF">FPLFYP42_03288</name>
</gene>
<dbReference type="PROSITE" id="PS50045">
    <property type="entry name" value="SIGMA54_INTERACT_4"/>
    <property type="match status" value="1"/>
</dbReference>
<sequence>MLNSYLDSVLGLYERTDAIIITDCKGFIEYSIMFSNEVNNLKSAHVTGMHILENYPSLTEETSSIMRVLKNGQEILDERQMVTNYRGEQLYLVNSTFPIKVNGEIIGAIEASVYGDKTLLERMPDRSLQRKRPRKRLYTLDDIITKSPKMLDIKEKIRRVAVNPSSVLIVGETGTGKELVAQSIHSHSNRSDGPFLSQNCAAIPSTLLESILFGTTRGSYTQAEDRPGLFELANHGTLFLDELNSMDIALQSKILKALEDKEIRRLGAAASTPVDVRVISAVNEDPFTCIAEGRLREDLYYRLGVVQLRLPPLRERPEDIPLLTEHFIRRLNQKMHHQIIGVSTMVMDLFAHYGWPGNIRELQNVMESCFNTAESETVTIRDLPEFLFRRRLEKQPRFDSGRTLPQQMADFEKQLIGQAISETRNLMDAARLLGISRQSLQYKLQKYQF</sequence>
<proteinExistence type="predicted"/>
<evidence type="ECO:0000256" key="4">
    <source>
        <dbReference type="ARBA" id="ARBA00023163"/>
    </source>
</evidence>
<dbReference type="InterPro" id="IPR002078">
    <property type="entry name" value="Sigma_54_int"/>
</dbReference>
<dbReference type="InterPro" id="IPR002197">
    <property type="entry name" value="HTH_Fis"/>
</dbReference>
<dbReference type="CDD" id="cd00009">
    <property type="entry name" value="AAA"/>
    <property type="match status" value="1"/>
</dbReference>
<dbReference type="Pfam" id="PF25601">
    <property type="entry name" value="AAA_lid_14"/>
    <property type="match status" value="1"/>
</dbReference>
<dbReference type="SUPFAM" id="SSF52540">
    <property type="entry name" value="P-loop containing nucleoside triphosphate hydrolases"/>
    <property type="match status" value="1"/>
</dbReference>
<evidence type="ECO:0000256" key="1">
    <source>
        <dbReference type="ARBA" id="ARBA00022741"/>
    </source>
</evidence>
<dbReference type="EMBL" id="CACRUB010000050">
    <property type="protein sequence ID" value="VYU66373.1"/>
    <property type="molecule type" value="Genomic_DNA"/>
</dbReference>
<dbReference type="InterPro" id="IPR027417">
    <property type="entry name" value="P-loop_NTPase"/>
</dbReference>
<accession>A0A6N3GQY4</accession>
<keyword evidence="4" id="KW-0804">Transcription</keyword>
<dbReference type="InterPro" id="IPR009057">
    <property type="entry name" value="Homeodomain-like_sf"/>
</dbReference>
<feature type="domain" description="Sigma-54 factor interaction" evidence="5">
    <location>
        <begin position="143"/>
        <end position="371"/>
    </location>
</feature>
<dbReference type="InterPro" id="IPR025944">
    <property type="entry name" value="Sigma_54_int_dom_CS"/>
</dbReference>
<evidence type="ECO:0000313" key="6">
    <source>
        <dbReference type="EMBL" id="VYU66373.1"/>
    </source>
</evidence>
<protein>
    <submittedName>
        <fullName evidence="6">Arginine utilization regulatory protein RocR</fullName>
    </submittedName>
</protein>
<dbReference type="InterPro" id="IPR003593">
    <property type="entry name" value="AAA+_ATPase"/>
</dbReference>
<dbReference type="SUPFAM" id="SSF46689">
    <property type="entry name" value="Homeodomain-like"/>
    <property type="match status" value="1"/>
</dbReference>
<dbReference type="FunFam" id="3.40.50.300:FF:000006">
    <property type="entry name" value="DNA-binding transcriptional regulator NtrC"/>
    <property type="match status" value="1"/>
</dbReference>
<dbReference type="InterPro" id="IPR025662">
    <property type="entry name" value="Sigma_54_int_dom_ATP-bd_1"/>
</dbReference>
<dbReference type="InterPro" id="IPR058031">
    <property type="entry name" value="AAA_lid_NorR"/>
</dbReference>
<dbReference type="PROSITE" id="PS00675">
    <property type="entry name" value="SIGMA54_INTERACT_1"/>
    <property type="match status" value="1"/>
</dbReference>
<reference evidence="6" key="1">
    <citation type="submission" date="2019-11" db="EMBL/GenBank/DDBJ databases">
        <authorList>
            <person name="Feng L."/>
        </authorList>
    </citation>
    <scope>NUCLEOTIDE SEQUENCE</scope>
    <source>
        <strain evidence="6">FplautiiLFYP42</strain>
    </source>
</reference>
<dbReference type="Pfam" id="PF02954">
    <property type="entry name" value="HTH_8"/>
    <property type="match status" value="1"/>
</dbReference>
<keyword evidence="3" id="KW-0805">Transcription regulation</keyword>
<name>A0A6N3GQY4_FLAPL</name>
<evidence type="ECO:0000259" key="5">
    <source>
        <dbReference type="PROSITE" id="PS50045"/>
    </source>
</evidence>
<organism evidence="6">
    <name type="scientific">Flavonifractor plautii</name>
    <name type="common">Fusobacterium plautii</name>
    <dbReference type="NCBI Taxonomy" id="292800"/>
    <lineage>
        <taxon>Bacteria</taxon>
        <taxon>Bacillati</taxon>
        <taxon>Bacillota</taxon>
        <taxon>Clostridia</taxon>
        <taxon>Eubacteriales</taxon>
        <taxon>Oscillospiraceae</taxon>
        <taxon>Flavonifractor</taxon>
    </lineage>
</organism>
<dbReference type="PANTHER" id="PTHR32071:SF74">
    <property type="entry name" value="TRANSCRIPTIONAL ACTIVATOR ROCR"/>
    <property type="match status" value="1"/>
</dbReference>
<dbReference type="GO" id="GO:0043565">
    <property type="term" value="F:sequence-specific DNA binding"/>
    <property type="evidence" value="ECO:0007669"/>
    <property type="project" value="InterPro"/>
</dbReference>